<evidence type="ECO:0000313" key="2">
    <source>
        <dbReference type="Proteomes" id="UP000193642"/>
    </source>
</evidence>
<dbReference type="Pfam" id="PF09729">
    <property type="entry name" value="Gti1_Pac2"/>
    <property type="match status" value="1"/>
</dbReference>
<keyword evidence="2" id="KW-1185">Reference proteome</keyword>
<dbReference type="EMBL" id="MCGO01000023">
    <property type="protein sequence ID" value="ORY43970.1"/>
    <property type="molecule type" value="Genomic_DNA"/>
</dbReference>
<organism evidence="1 2">
    <name type="scientific">Rhizoclosmatium globosum</name>
    <dbReference type="NCBI Taxonomy" id="329046"/>
    <lineage>
        <taxon>Eukaryota</taxon>
        <taxon>Fungi</taxon>
        <taxon>Fungi incertae sedis</taxon>
        <taxon>Chytridiomycota</taxon>
        <taxon>Chytridiomycota incertae sedis</taxon>
        <taxon>Chytridiomycetes</taxon>
        <taxon>Chytridiales</taxon>
        <taxon>Chytriomycetaceae</taxon>
        <taxon>Rhizoclosmatium</taxon>
    </lineage>
</organism>
<sequence>MMRWRDGRRWSPSRINGPFLMYREVEAGSPTGARKDIAGTRERFDTTCFRAGTRGVVGGLVKRTVTLEGSDGNRYRVINYFYPGMVEGWYLADGGGGVWGRELMVPSFDEGLKKELRDRGISVGEERRRESGVVGGGGFSEAVDFQGSHGKSEESIYHGNCICGGMVAKKTWELERGEGIRWDKGVRLAPLWNR</sequence>
<dbReference type="Proteomes" id="UP000193642">
    <property type="component" value="Unassembled WGS sequence"/>
</dbReference>
<protein>
    <submittedName>
        <fullName evidence="1">Uncharacterized protein</fullName>
    </submittedName>
</protein>
<gene>
    <name evidence="1" type="ORF">BCR33DRAFT_232432</name>
</gene>
<reference evidence="1 2" key="1">
    <citation type="submission" date="2016-07" db="EMBL/GenBank/DDBJ databases">
        <title>Pervasive Adenine N6-methylation of Active Genes in Fungi.</title>
        <authorList>
            <consortium name="DOE Joint Genome Institute"/>
            <person name="Mondo S.J."/>
            <person name="Dannebaum R.O."/>
            <person name="Kuo R.C."/>
            <person name="Labutti K."/>
            <person name="Haridas S."/>
            <person name="Kuo A."/>
            <person name="Salamov A."/>
            <person name="Ahrendt S.R."/>
            <person name="Lipzen A."/>
            <person name="Sullivan W."/>
            <person name="Andreopoulos W.B."/>
            <person name="Clum A."/>
            <person name="Lindquist E."/>
            <person name="Daum C."/>
            <person name="Ramamoorthy G.K."/>
            <person name="Gryganskyi A."/>
            <person name="Culley D."/>
            <person name="Magnuson J.K."/>
            <person name="James T.Y."/>
            <person name="O'Malley M.A."/>
            <person name="Stajich J.E."/>
            <person name="Spatafora J.W."/>
            <person name="Visel A."/>
            <person name="Grigoriev I.V."/>
        </authorList>
    </citation>
    <scope>NUCLEOTIDE SEQUENCE [LARGE SCALE GENOMIC DNA]</scope>
    <source>
        <strain evidence="1 2">JEL800</strain>
    </source>
</reference>
<name>A0A1Y2CAB9_9FUNG</name>
<proteinExistence type="predicted"/>
<dbReference type="InterPro" id="IPR018608">
    <property type="entry name" value="Gti1/Pac2"/>
</dbReference>
<evidence type="ECO:0000313" key="1">
    <source>
        <dbReference type="EMBL" id="ORY43970.1"/>
    </source>
</evidence>
<accession>A0A1Y2CAB9</accession>
<dbReference type="AlphaFoldDB" id="A0A1Y2CAB9"/>
<comment type="caution">
    <text evidence="1">The sequence shown here is derived from an EMBL/GenBank/DDBJ whole genome shotgun (WGS) entry which is preliminary data.</text>
</comment>
<dbReference type="OrthoDB" id="5572844at2759"/>